<dbReference type="PROSITE" id="PS50001">
    <property type="entry name" value="SH2"/>
    <property type="match status" value="1"/>
</dbReference>
<organism evidence="3 4">
    <name type="scientific">Owenia fusiformis</name>
    <name type="common">Polychaete worm</name>
    <dbReference type="NCBI Taxonomy" id="6347"/>
    <lineage>
        <taxon>Eukaryota</taxon>
        <taxon>Metazoa</taxon>
        <taxon>Spiralia</taxon>
        <taxon>Lophotrochozoa</taxon>
        <taxon>Annelida</taxon>
        <taxon>Polychaeta</taxon>
        <taxon>Sedentaria</taxon>
        <taxon>Canalipalpata</taxon>
        <taxon>Sabellida</taxon>
        <taxon>Oweniida</taxon>
        <taxon>Oweniidae</taxon>
        <taxon>Owenia</taxon>
    </lineage>
</organism>
<dbReference type="PANTHER" id="PTHR15126">
    <property type="entry name" value="SH3-BINDING"/>
    <property type="match status" value="1"/>
</dbReference>
<feature type="compositionally biased region" description="Low complexity" evidence="2">
    <location>
        <begin position="199"/>
        <end position="208"/>
    </location>
</feature>
<reference evidence="3" key="1">
    <citation type="submission" date="2022-03" db="EMBL/GenBank/DDBJ databases">
        <authorList>
            <person name="Martin C."/>
        </authorList>
    </citation>
    <scope>NUCLEOTIDE SEQUENCE</scope>
</reference>
<dbReference type="PROSITE" id="PS50003">
    <property type="entry name" value="PH_DOMAIN"/>
    <property type="match status" value="1"/>
</dbReference>
<dbReference type="InterPro" id="IPR036860">
    <property type="entry name" value="SH2_dom_sf"/>
</dbReference>
<dbReference type="Pfam" id="PF00017">
    <property type="entry name" value="SH2"/>
    <property type="match status" value="1"/>
</dbReference>
<evidence type="ECO:0000313" key="3">
    <source>
        <dbReference type="EMBL" id="CAH1783852.1"/>
    </source>
</evidence>
<feature type="compositionally biased region" description="Basic and acidic residues" evidence="2">
    <location>
        <begin position="320"/>
        <end position="331"/>
    </location>
</feature>
<dbReference type="SUPFAM" id="SSF55550">
    <property type="entry name" value="SH2 domain"/>
    <property type="match status" value="1"/>
</dbReference>
<dbReference type="EMBL" id="CAIIXF020000005">
    <property type="protein sequence ID" value="CAH1783852.1"/>
    <property type="molecule type" value="Genomic_DNA"/>
</dbReference>
<keyword evidence="4" id="KW-1185">Reference proteome</keyword>
<dbReference type="Proteomes" id="UP000749559">
    <property type="component" value="Unassembled WGS sequence"/>
</dbReference>
<comment type="caution">
    <text evidence="3">The sequence shown here is derived from an EMBL/GenBank/DDBJ whole genome shotgun (WGS) entry which is preliminary data.</text>
</comment>
<dbReference type="SMART" id="SM00233">
    <property type="entry name" value="PH"/>
    <property type="match status" value="1"/>
</dbReference>
<feature type="region of interest" description="Disordered" evidence="2">
    <location>
        <begin position="414"/>
        <end position="434"/>
    </location>
</feature>
<dbReference type="InterPro" id="IPR035848">
    <property type="entry name" value="SH3BP2"/>
</dbReference>
<sequence>MAAQPLTRTATKQIPVPHKTIACQDLLQESENFCGFLRIPPRFRFINSSSNDACSKDKKKLSQLGHFVGNTVSKMADWRQVYIVLSKGCVYHFNDEKAKKPFAAYSLYGYDKVTTAGDIPQSETPWPFKIIHAKKDENAEKSRYYSAPSERESKEWMLNFKREMVSASGHFRETGVGQDHVLPSADEWRDQLEEPIYNSSSEISSTSTHNLEEDDSDEENYTKIKDEDLDDVFHKEPRDKHKPFSAISMPKFLKKTKPGVTPPPGIGEINSLPRSPQHTETPPSKPNRMISPLSPKVTQSQITDKIKALGFRDQPDGEDESRQHKPVEKKPALKPKPPLKPPIGARTLEFEPMAGGHLKPSDIKKGRKHSTDTEKPKEAHHTLSTRSFYSLQSQCSVNTDAPEYLGLREEVEGEEELIMEEPKPEESNNDNEGESESYWSAVYWYGASREEANQLIKNIGIKGVYLVRKGTETQWVLVVYTGDDTSDVKKYKIQECADEFHIETGCTFQSIPHMLSHYYSHSLPNSEVTLSHHYKMYS</sequence>
<dbReference type="InterPro" id="IPR011993">
    <property type="entry name" value="PH-like_dom_sf"/>
</dbReference>
<dbReference type="Pfam" id="PF00169">
    <property type="entry name" value="PH"/>
    <property type="match status" value="1"/>
</dbReference>
<dbReference type="GO" id="GO:0017124">
    <property type="term" value="F:SH3 domain binding"/>
    <property type="evidence" value="ECO:0007669"/>
    <property type="project" value="TreeGrafter"/>
</dbReference>
<feature type="region of interest" description="Disordered" evidence="2">
    <location>
        <begin position="234"/>
        <end position="386"/>
    </location>
</feature>
<evidence type="ECO:0000256" key="2">
    <source>
        <dbReference type="SAM" id="MobiDB-lite"/>
    </source>
</evidence>
<proteinExistence type="predicted"/>
<dbReference type="Gene3D" id="3.30.505.10">
    <property type="entry name" value="SH2 domain"/>
    <property type="match status" value="1"/>
</dbReference>
<dbReference type="Gene3D" id="2.30.29.30">
    <property type="entry name" value="Pleckstrin-homology domain (PH domain)/Phosphotyrosine-binding domain (PTB)"/>
    <property type="match status" value="1"/>
</dbReference>
<protein>
    <submittedName>
        <fullName evidence="3">Uncharacterized protein</fullName>
    </submittedName>
</protein>
<accession>A0A8J1T6W2</accession>
<dbReference type="SUPFAM" id="SSF50729">
    <property type="entry name" value="PH domain-like"/>
    <property type="match status" value="1"/>
</dbReference>
<dbReference type="InterPro" id="IPR000980">
    <property type="entry name" value="SH2"/>
</dbReference>
<keyword evidence="1" id="KW-0727">SH2 domain</keyword>
<dbReference type="SMART" id="SM00252">
    <property type="entry name" value="SH2"/>
    <property type="match status" value="1"/>
</dbReference>
<dbReference type="GO" id="GO:0007165">
    <property type="term" value="P:signal transduction"/>
    <property type="evidence" value="ECO:0007669"/>
    <property type="project" value="InterPro"/>
</dbReference>
<evidence type="ECO:0000313" key="4">
    <source>
        <dbReference type="Proteomes" id="UP000749559"/>
    </source>
</evidence>
<feature type="region of interest" description="Disordered" evidence="2">
    <location>
        <begin position="197"/>
        <end position="219"/>
    </location>
</feature>
<dbReference type="InterPro" id="IPR001849">
    <property type="entry name" value="PH_domain"/>
</dbReference>
<evidence type="ECO:0000256" key="1">
    <source>
        <dbReference type="ARBA" id="ARBA00022999"/>
    </source>
</evidence>
<dbReference type="OrthoDB" id="10254483at2759"/>
<name>A0A8J1T6W2_OWEFU</name>
<dbReference type="CDD" id="cd00173">
    <property type="entry name" value="SH2"/>
    <property type="match status" value="1"/>
</dbReference>
<dbReference type="PANTHER" id="PTHR15126:SF4">
    <property type="entry name" value="SH3 DOMAIN-BINDING PROTEIN 2"/>
    <property type="match status" value="1"/>
</dbReference>
<feature type="compositionally biased region" description="Basic and acidic residues" evidence="2">
    <location>
        <begin position="359"/>
        <end position="381"/>
    </location>
</feature>
<gene>
    <name evidence="3" type="ORF">OFUS_LOCUS10141</name>
</gene>
<dbReference type="AlphaFoldDB" id="A0A8J1T6W2"/>
<feature type="compositionally biased region" description="Polar residues" evidence="2">
    <location>
        <begin position="272"/>
        <end position="282"/>
    </location>
</feature>